<dbReference type="AlphaFoldDB" id="A0A7W6A9R0"/>
<dbReference type="EC" id="2.3.1.51" evidence="5"/>
<dbReference type="SUPFAM" id="SSF69593">
    <property type="entry name" value="Glycerol-3-phosphate (1)-acyltransferase"/>
    <property type="match status" value="1"/>
</dbReference>
<organism evidence="5 6">
    <name type="scientific">Brevundimonas mediterranea</name>
    <dbReference type="NCBI Taxonomy" id="74329"/>
    <lineage>
        <taxon>Bacteria</taxon>
        <taxon>Pseudomonadati</taxon>
        <taxon>Pseudomonadota</taxon>
        <taxon>Alphaproteobacteria</taxon>
        <taxon>Caulobacterales</taxon>
        <taxon>Caulobacteraceae</taxon>
        <taxon>Brevundimonas</taxon>
    </lineage>
</organism>
<protein>
    <submittedName>
        <fullName evidence="5">1-acyl-sn-glycerol-3-phosphate acyltransferase</fullName>
        <ecNumber evidence="5">2.3.1.51</ecNumber>
    </submittedName>
</protein>
<dbReference type="GO" id="GO:0003841">
    <property type="term" value="F:1-acylglycerol-3-phosphate O-acyltransferase activity"/>
    <property type="evidence" value="ECO:0007669"/>
    <property type="project" value="UniProtKB-EC"/>
</dbReference>
<evidence type="ECO:0000313" key="6">
    <source>
        <dbReference type="Proteomes" id="UP000532936"/>
    </source>
</evidence>
<feature type="domain" description="Phospholipid/glycerol acyltransferase" evidence="4">
    <location>
        <begin position="55"/>
        <end position="168"/>
    </location>
</feature>
<proteinExistence type="predicted"/>
<dbReference type="Pfam" id="PF01553">
    <property type="entry name" value="Acyltransferase"/>
    <property type="match status" value="1"/>
</dbReference>
<evidence type="ECO:0000259" key="4">
    <source>
        <dbReference type="SMART" id="SM00563"/>
    </source>
</evidence>
<evidence type="ECO:0000256" key="1">
    <source>
        <dbReference type="ARBA" id="ARBA00005189"/>
    </source>
</evidence>
<dbReference type="EMBL" id="JACIDA010000002">
    <property type="protein sequence ID" value="MBB3873038.1"/>
    <property type="molecule type" value="Genomic_DNA"/>
</dbReference>
<comment type="pathway">
    <text evidence="1">Lipid metabolism.</text>
</comment>
<dbReference type="InterPro" id="IPR002123">
    <property type="entry name" value="Plipid/glycerol_acylTrfase"/>
</dbReference>
<dbReference type="PANTHER" id="PTHR10434">
    <property type="entry name" value="1-ACYL-SN-GLYCEROL-3-PHOSPHATE ACYLTRANSFERASE"/>
    <property type="match status" value="1"/>
</dbReference>
<reference evidence="5 6" key="1">
    <citation type="submission" date="2020-08" db="EMBL/GenBank/DDBJ databases">
        <title>Genomic Encyclopedia of Type Strains, Phase IV (KMG-IV): sequencing the most valuable type-strain genomes for metagenomic binning, comparative biology and taxonomic classification.</title>
        <authorList>
            <person name="Goeker M."/>
        </authorList>
    </citation>
    <scope>NUCLEOTIDE SEQUENCE [LARGE SCALE GENOMIC DNA]</scope>
    <source>
        <strain evidence="5 6">DSM 14878</strain>
    </source>
</reference>
<sequence length="213" mass="23406">MFGLTIPLLWVRGSPPMAIRRFSRVWARGVLALLAVVVGLRFIVRGGPSAPVAPRLIVANHQSTWETVAALVLFPDVAIVAKRELLRIPVMSWYLRRSPMIIIDRDDRRAVREMLVQSRTALKTGRSVLIFPEGTRTPPGGAIRFKRGVEWLYRGLDVEATPVAWDAGRFWPPGGGPTGRGVVTVTLLAAMPPDLPAAEFVRRAETAIEGALT</sequence>
<keyword evidence="3 5" id="KW-0012">Acyltransferase</keyword>
<evidence type="ECO:0000256" key="3">
    <source>
        <dbReference type="ARBA" id="ARBA00023315"/>
    </source>
</evidence>
<gene>
    <name evidence="5" type="ORF">GGR11_002591</name>
</gene>
<dbReference type="CDD" id="cd07989">
    <property type="entry name" value="LPLAT_AGPAT-like"/>
    <property type="match status" value="1"/>
</dbReference>
<keyword evidence="2 5" id="KW-0808">Transferase</keyword>
<dbReference type="GO" id="GO:0006654">
    <property type="term" value="P:phosphatidic acid biosynthetic process"/>
    <property type="evidence" value="ECO:0007669"/>
    <property type="project" value="TreeGrafter"/>
</dbReference>
<dbReference type="Proteomes" id="UP000532936">
    <property type="component" value="Unassembled WGS sequence"/>
</dbReference>
<dbReference type="PANTHER" id="PTHR10434:SF40">
    <property type="entry name" value="1-ACYL-SN-GLYCEROL-3-PHOSPHATE ACYLTRANSFERASE"/>
    <property type="match status" value="1"/>
</dbReference>
<comment type="caution">
    <text evidence="5">The sequence shown here is derived from an EMBL/GenBank/DDBJ whole genome shotgun (WGS) entry which is preliminary data.</text>
</comment>
<dbReference type="SMART" id="SM00563">
    <property type="entry name" value="PlsC"/>
    <property type="match status" value="1"/>
</dbReference>
<name>A0A7W6A9R0_9CAUL</name>
<dbReference type="RefSeq" id="WP_221205255.1">
    <property type="nucleotide sequence ID" value="NZ_JACIDA010000002.1"/>
</dbReference>
<accession>A0A7W6A9R0</accession>
<evidence type="ECO:0000313" key="5">
    <source>
        <dbReference type="EMBL" id="MBB3873038.1"/>
    </source>
</evidence>
<evidence type="ECO:0000256" key="2">
    <source>
        <dbReference type="ARBA" id="ARBA00022679"/>
    </source>
</evidence>